<comment type="caution">
    <text evidence="1">The sequence shown here is derived from an EMBL/GenBank/DDBJ whole genome shotgun (WGS) entry which is preliminary data.</text>
</comment>
<accession>A0ABS9YLU7</accession>
<proteinExistence type="predicted"/>
<keyword evidence="2" id="KW-1185">Reference proteome</keyword>
<gene>
    <name evidence="1" type="ORF">MQP27_44720</name>
</gene>
<sequence length="287" mass="31428">MSMLLIEGVYRIVGASPDGDSVRFYPDDPSQWDLLRGRRVRCNQAGGAQLRLDGIDTLETHYRPPHGPELHQPAPYAGKAADELLDRLGFSGVERDSRGIVKQATPESRPGYIFTRSADVHGRCVAFAGVGAAPGTSGTFVRFEVADLLNTLNHHQLAEGLAYPTFYRQLFVDLREAMATAAQEARAADKGLWQSDQTQSGAKITGLDSLTTSAVLLPKLFRRLADYLVLGDGNPSLDGFHDYLAQRDDRLLIVSNGQWTGFDTVVDVTADTVKLTHAPEDLVFDEK</sequence>
<dbReference type="Gene3D" id="2.40.50.90">
    <property type="match status" value="1"/>
</dbReference>
<dbReference type="SUPFAM" id="SSF50199">
    <property type="entry name" value="Staphylococcal nuclease"/>
    <property type="match status" value="1"/>
</dbReference>
<evidence type="ECO:0000313" key="2">
    <source>
        <dbReference type="Proteomes" id="UP001165269"/>
    </source>
</evidence>
<evidence type="ECO:0000313" key="1">
    <source>
        <dbReference type="EMBL" id="MCI3278194.1"/>
    </source>
</evidence>
<dbReference type="Proteomes" id="UP001165269">
    <property type="component" value="Unassembled WGS sequence"/>
</dbReference>
<protein>
    <submittedName>
        <fullName evidence="1">Nuclease</fullName>
    </submittedName>
</protein>
<dbReference type="EMBL" id="JALDAY010000018">
    <property type="protein sequence ID" value="MCI3278194.1"/>
    <property type="molecule type" value="Genomic_DNA"/>
</dbReference>
<name>A0ABS9YLU7_9ACTN</name>
<dbReference type="RefSeq" id="WP_242776592.1">
    <property type="nucleotide sequence ID" value="NZ_JALDAY010000018.1"/>
</dbReference>
<reference evidence="1" key="1">
    <citation type="submission" date="2022-03" db="EMBL/GenBank/DDBJ databases">
        <title>Streptomyces 7R015 and 7R016 isolated from Barleria lupulina in Thailand.</title>
        <authorList>
            <person name="Kanchanasin P."/>
            <person name="Phongsopitanun W."/>
            <person name="Tanasupawat S."/>
        </authorList>
    </citation>
    <scope>NUCLEOTIDE SEQUENCE</scope>
    <source>
        <strain evidence="1">7R015</strain>
    </source>
</reference>
<dbReference type="InterPro" id="IPR035437">
    <property type="entry name" value="SNase_OB-fold_sf"/>
</dbReference>
<organism evidence="1 2">
    <name type="scientific">Streptomyces cylindrosporus</name>
    <dbReference type="NCBI Taxonomy" id="2927583"/>
    <lineage>
        <taxon>Bacteria</taxon>
        <taxon>Bacillati</taxon>
        <taxon>Actinomycetota</taxon>
        <taxon>Actinomycetes</taxon>
        <taxon>Kitasatosporales</taxon>
        <taxon>Streptomycetaceae</taxon>
        <taxon>Streptomyces</taxon>
    </lineage>
</organism>